<keyword evidence="1" id="KW-1133">Transmembrane helix</keyword>
<sequence length="197" mass="22577">MNNKTFYITDRYLKTSLMLFPIFAYTKNFLEGTIISIWISLCILLPAIIIKQIELRNQILGIYLLIIGIVVSLTYLFMYYITPILYENLRFSIPILTVIIISFHKNEPFKSVKDSLSILQYSKLPIITFISLSATISLFREILNTGGLQLFNIKLSIIKDGNIIKTPVYSSNIFLAASLIFLLINILINIKGKKNDQ</sequence>
<dbReference type="OMA" id="SIWISLC"/>
<keyword evidence="1" id="KW-0812">Transmembrane</keyword>
<reference evidence="2 3" key="1">
    <citation type="submission" date="2016-05" db="EMBL/GenBank/DDBJ databases">
        <title>Chromosome and linear plasmid sequence of a 2015 human isolate of tick-borne relapsing fever spirochete, Borrelia turicatae.</title>
        <authorList>
            <person name="Kingry L.C."/>
            <person name="Dhwani B."/>
            <person name="Replogle A."/>
            <person name="Sexton C."/>
            <person name="Rowe L."/>
            <person name="Stermole B.M."/>
            <person name="Christensen A.M."/>
            <person name="Schriefer M.E."/>
        </authorList>
    </citation>
    <scope>NUCLEOTIDE SEQUENCE [LARGE SCALE GENOMIC DNA]</scope>
    <source>
        <strain evidence="2 3">BTE5EL</strain>
    </source>
</reference>
<dbReference type="EMBL" id="CP015629">
    <property type="protein sequence ID" value="ANF34055.1"/>
    <property type="molecule type" value="Genomic_DNA"/>
</dbReference>
<protein>
    <submittedName>
        <fullName evidence="2">Uncharacterized protein</fullName>
    </submittedName>
</protein>
<gene>
    <name evidence="2" type="ORF">A7978_02970</name>
</gene>
<dbReference type="RefSeq" id="WP_011772536.1">
    <property type="nucleotide sequence ID" value="NZ_CP015629.1"/>
</dbReference>
<evidence type="ECO:0000313" key="3">
    <source>
        <dbReference type="Proteomes" id="UP000264231"/>
    </source>
</evidence>
<feature type="transmembrane region" description="Helical" evidence="1">
    <location>
        <begin position="169"/>
        <end position="188"/>
    </location>
</feature>
<keyword evidence="1" id="KW-0472">Membrane</keyword>
<feature type="transmembrane region" description="Helical" evidence="1">
    <location>
        <begin position="62"/>
        <end position="82"/>
    </location>
</feature>
<name>A0A172XBI6_BORTU</name>
<organism evidence="2 3">
    <name type="scientific">Borrelia turicatae</name>
    <dbReference type="NCBI Taxonomy" id="142"/>
    <lineage>
        <taxon>Bacteria</taxon>
        <taxon>Pseudomonadati</taxon>
        <taxon>Spirochaetota</taxon>
        <taxon>Spirochaetia</taxon>
        <taxon>Spirochaetales</taxon>
        <taxon>Borreliaceae</taxon>
        <taxon>Borrelia</taxon>
    </lineage>
</organism>
<accession>A0A172XBI6</accession>
<evidence type="ECO:0000256" key="1">
    <source>
        <dbReference type="SAM" id="Phobius"/>
    </source>
</evidence>
<proteinExistence type="predicted"/>
<dbReference type="Proteomes" id="UP000264231">
    <property type="component" value="Chromosome"/>
</dbReference>
<feature type="transmembrane region" description="Helical" evidence="1">
    <location>
        <begin position="29"/>
        <end position="50"/>
    </location>
</feature>
<evidence type="ECO:0000313" key="2">
    <source>
        <dbReference type="EMBL" id="ANF34055.1"/>
    </source>
</evidence>
<feature type="transmembrane region" description="Helical" evidence="1">
    <location>
        <begin position="124"/>
        <end position="143"/>
    </location>
</feature>
<dbReference type="AlphaFoldDB" id="A0A172XBI6"/>